<dbReference type="Proteomes" id="UP000367825">
    <property type="component" value="Unassembled WGS sequence"/>
</dbReference>
<reference evidence="1 2" key="1">
    <citation type="submission" date="2019-08" db="EMBL/GenBank/DDBJ databases">
        <authorList>
            <person name="Peeters C."/>
        </authorList>
    </citation>
    <scope>NUCLEOTIDE SEQUENCE [LARGE SCALE GENOMIC DNA]</scope>
    <source>
        <strain evidence="1 2">LMG 31109</strain>
    </source>
</reference>
<sequence length="48" mass="4936">MTIAIAVQQIRQNIAAASAEGCGTLGALLRNTGYPATSAAAPHSVRRR</sequence>
<evidence type="ECO:0000313" key="2">
    <source>
        <dbReference type="Proteomes" id="UP000367825"/>
    </source>
</evidence>
<organism evidence="1 2">
    <name type="scientific">Pandoraea nosoerga</name>
    <dbReference type="NCBI Taxonomy" id="2508296"/>
    <lineage>
        <taxon>Bacteria</taxon>
        <taxon>Pseudomonadati</taxon>
        <taxon>Pseudomonadota</taxon>
        <taxon>Betaproteobacteria</taxon>
        <taxon>Burkholderiales</taxon>
        <taxon>Burkholderiaceae</taxon>
        <taxon>Pandoraea</taxon>
    </lineage>
</organism>
<keyword evidence="2" id="KW-1185">Reference proteome</keyword>
<dbReference type="RefSeq" id="WP_174966460.1">
    <property type="nucleotide sequence ID" value="NZ_CABPSC010000016.1"/>
</dbReference>
<gene>
    <name evidence="1" type="ORF">PNO31109_03682</name>
</gene>
<dbReference type="AlphaFoldDB" id="A0A5E4X6D7"/>
<proteinExistence type="predicted"/>
<dbReference type="EMBL" id="CABPSC010000016">
    <property type="protein sequence ID" value="VVE31941.1"/>
    <property type="molecule type" value="Genomic_DNA"/>
</dbReference>
<name>A0A5E4X6D7_9BURK</name>
<accession>A0A5E4X6D7</accession>
<protein>
    <submittedName>
        <fullName evidence="1">Uncharacterized protein</fullName>
    </submittedName>
</protein>
<evidence type="ECO:0000313" key="1">
    <source>
        <dbReference type="EMBL" id="VVE31941.1"/>
    </source>
</evidence>